<organism evidence="2 3">
    <name type="scientific">Dryococelus australis</name>
    <dbReference type="NCBI Taxonomy" id="614101"/>
    <lineage>
        <taxon>Eukaryota</taxon>
        <taxon>Metazoa</taxon>
        <taxon>Ecdysozoa</taxon>
        <taxon>Arthropoda</taxon>
        <taxon>Hexapoda</taxon>
        <taxon>Insecta</taxon>
        <taxon>Pterygota</taxon>
        <taxon>Neoptera</taxon>
        <taxon>Polyneoptera</taxon>
        <taxon>Phasmatodea</taxon>
        <taxon>Verophasmatodea</taxon>
        <taxon>Anareolatae</taxon>
        <taxon>Phasmatidae</taxon>
        <taxon>Eurycanthinae</taxon>
        <taxon>Dryococelus</taxon>
    </lineage>
</organism>
<proteinExistence type="predicted"/>
<evidence type="ECO:0000256" key="1">
    <source>
        <dbReference type="SAM" id="MobiDB-lite"/>
    </source>
</evidence>
<accession>A0ABQ9G0B2</accession>
<feature type="region of interest" description="Disordered" evidence="1">
    <location>
        <begin position="535"/>
        <end position="558"/>
    </location>
</feature>
<protein>
    <submittedName>
        <fullName evidence="2">Uncharacterized protein</fullName>
    </submittedName>
</protein>
<feature type="compositionally biased region" description="Basic and acidic residues" evidence="1">
    <location>
        <begin position="1"/>
        <end position="18"/>
    </location>
</feature>
<evidence type="ECO:0000313" key="2">
    <source>
        <dbReference type="EMBL" id="KAJ8865920.1"/>
    </source>
</evidence>
<comment type="caution">
    <text evidence="2">The sequence shown here is derived from an EMBL/GenBank/DDBJ whole genome shotgun (WGS) entry which is preliminary data.</text>
</comment>
<keyword evidence="3" id="KW-1185">Reference proteome</keyword>
<dbReference type="Proteomes" id="UP001159363">
    <property type="component" value="Chromosome 16"/>
</dbReference>
<dbReference type="EMBL" id="JARBHB010000017">
    <property type="protein sequence ID" value="KAJ8865920.1"/>
    <property type="molecule type" value="Genomic_DNA"/>
</dbReference>
<feature type="region of interest" description="Disordered" evidence="1">
    <location>
        <begin position="225"/>
        <end position="247"/>
    </location>
</feature>
<gene>
    <name evidence="2" type="ORF">PR048_033443</name>
</gene>
<evidence type="ECO:0000313" key="3">
    <source>
        <dbReference type="Proteomes" id="UP001159363"/>
    </source>
</evidence>
<feature type="region of interest" description="Disordered" evidence="1">
    <location>
        <begin position="1"/>
        <end position="33"/>
    </location>
</feature>
<name>A0ABQ9G0B2_9NEOP</name>
<sequence length="837" mass="93128">MREKRGEYGAAPERKDGGGKSPRKPANQRHRPARFPLAKIRELSPVRQGGRRRLIAPTRKACSVSVVVLYCANQICNSGILLHAVKAHRLNYVHMFVLFFCRLRKLHGQALKMRDSERRATRPIASTYVARLTGDGRFRRKLLRICSATAANPLLLNSQMLYVLSTVAVGGQPVSLVPRTLLVNRKGSNVEQPIPSKAITQVNEVARSPVTNAITNCAQVVRNQRETRKEPSIVNGPEVDAPHRSREGCKRGGAYVAVASFRSVPPRPPRLQHVGCDAVVASTIELVQASSHTLKHIFFCVLFCSSLRLAARALSTTPVLRNYHESVSSRITKLYIEKKIKEFESSIIAIPVGLSATWTVVIELCSDVDCSENVKENIRAGKALGDPELLMEENFSSTDKSESSISDLNEKQKYNGVSLSSNQRHAAASLVPLYPPPLLPHSKSESFFRNRLAWKIEEWRCTISSRGSRLRLDTDDIRSHSCTNKHVLQFRKTRLRNWWNHDVGCDLIRSLFFRGTDKEWIGEIWEPMSVKRGAEEGRNARARGNGISPKKPADKRHRQATIPTYENPIMTSPRIEPVLPGLNMSTLTTRPLLIVALVELTGSALPAAISRVRSLVTPVRLFASHKGDPGLIPAGSLRIFACGDRARRCRWSAGFLGIPRFPRPFIPALLHTRLNHPHRLSRPRCKEPPKSLHSPLSKALNGLDTSSVTCRLDSTVLCVLGPQMSVHWLLSQRVASVTSHLPVCERDRSTSQAQTTAPYGLVHNSWSSVGWPLRPANFPGIRNRKLKLVNDLGTLGQRAMTSECHVHQSVLGGVEHPSYNDTPAEDRQQQIGIHMAV</sequence>
<reference evidence="2 3" key="1">
    <citation type="submission" date="2023-02" db="EMBL/GenBank/DDBJ databases">
        <title>LHISI_Scaffold_Assembly.</title>
        <authorList>
            <person name="Stuart O.P."/>
            <person name="Cleave R."/>
            <person name="Magrath M.J.L."/>
            <person name="Mikheyev A.S."/>
        </authorList>
    </citation>
    <scope>NUCLEOTIDE SEQUENCE [LARGE SCALE GENOMIC DNA]</scope>
    <source>
        <strain evidence="2">Daus_M_001</strain>
        <tissue evidence="2">Leg muscle</tissue>
    </source>
</reference>
<feature type="compositionally biased region" description="Basic residues" evidence="1">
    <location>
        <begin position="21"/>
        <end position="33"/>
    </location>
</feature>